<dbReference type="Pfam" id="PF07714">
    <property type="entry name" value="PK_Tyr_Ser-Thr"/>
    <property type="match status" value="1"/>
</dbReference>
<keyword evidence="3" id="KW-1185">Reference proteome</keyword>
<reference evidence="2" key="2">
    <citation type="submission" date="2022-01" db="EMBL/GenBank/DDBJ databases">
        <authorList>
            <person name="Yamashiro T."/>
            <person name="Shiraishi A."/>
            <person name="Satake H."/>
            <person name="Nakayama K."/>
        </authorList>
    </citation>
    <scope>NUCLEOTIDE SEQUENCE</scope>
</reference>
<organism evidence="2 3">
    <name type="scientific">Tanacetum coccineum</name>
    <dbReference type="NCBI Taxonomy" id="301880"/>
    <lineage>
        <taxon>Eukaryota</taxon>
        <taxon>Viridiplantae</taxon>
        <taxon>Streptophyta</taxon>
        <taxon>Embryophyta</taxon>
        <taxon>Tracheophyta</taxon>
        <taxon>Spermatophyta</taxon>
        <taxon>Magnoliopsida</taxon>
        <taxon>eudicotyledons</taxon>
        <taxon>Gunneridae</taxon>
        <taxon>Pentapetalae</taxon>
        <taxon>asterids</taxon>
        <taxon>campanulids</taxon>
        <taxon>Asterales</taxon>
        <taxon>Asteraceae</taxon>
        <taxon>Asteroideae</taxon>
        <taxon>Anthemideae</taxon>
        <taxon>Anthemidinae</taxon>
        <taxon>Tanacetum</taxon>
    </lineage>
</organism>
<dbReference type="PANTHER" id="PTHR27003:SF383">
    <property type="entry name" value="TYROSINE-PROTEIN KINASE, NON-RECEPTOR JAK_TYK2-RELATED"/>
    <property type="match status" value="1"/>
</dbReference>
<dbReference type="SUPFAM" id="SSF56112">
    <property type="entry name" value="Protein kinase-like (PK-like)"/>
    <property type="match status" value="1"/>
</dbReference>
<dbReference type="PIRSF" id="PIRSF000654">
    <property type="entry name" value="Integrin-linked_kinase"/>
    <property type="match status" value="1"/>
</dbReference>
<evidence type="ECO:0000313" key="2">
    <source>
        <dbReference type="EMBL" id="GJT88104.1"/>
    </source>
</evidence>
<dbReference type="InterPro" id="IPR001245">
    <property type="entry name" value="Ser-Thr/Tyr_kinase_cat_dom"/>
</dbReference>
<reference evidence="2" key="1">
    <citation type="journal article" date="2022" name="Int. J. Mol. Sci.">
        <title>Draft Genome of Tanacetum Coccineum: Genomic Comparison of Closely Related Tanacetum-Family Plants.</title>
        <authorList>
            <person name="Yamashiro T."/>
            <person name="Shiraishi A."/>
            <person name="Nakayama K."/>
            <person name="Satake H."/>
        </authorList>
    </citation>
    <scope>NUCLEOTIDE SEQUENCE</scope>
</reference>
<dbReference type="InterPro" id="IPR045272">
    <property type="entry name" value="ANXUR1/2-like"/>
</dbReference>
<dbReference type="PANTHER" id="PTHR27003">
    <property type="entry name" value="OS07G0166700 PROTEIN"/>
    <property type="match status" value="1"/>
</dbReference>
<dbReference type="EMBL" id="BQNB010019699">
    <property type="protein sequence ID" value="GJT88104.1"/>
    <property type="molecule type" value="Genomic_DNA"/>
</dbReference>
<accession>A0ABQ5HJW7</accession>
<sequence length="343" mass="40392">MSSVNHDDFAHLKIPIENVLSATNNFDEANINGYCGFGNHYKGEFMWSGELINISACRLNKKRDAEKEQEFWMEISMLSSLKHKNLVSLVGFCDENGEKIIIIKLEINGSLCNYLSYSMFLTWVQRLKICVGLAHSLSYIHYDEHRYFSVIHRNIDSETILLNDNWEPKLSEFRLSMKIEASQRHHSFRVDKVWDREGYTDPTYLETKSAHHKSDMYSFGIVLFELLCGRESIIANDTNKYLAPVAITHYGEKKLHEIIDRDLWKQMDSQSFHIFAETAYDCLNEERMQRPNINDIVTRLEKALELQLEHQKVVRRFFFFHLSIQSKRPYFLCSLIPHLLYMI</sequence>
<dbReference type="InterPro" id="IPR011009">
    <property type="entry name" value="Kinase-like_dom_sf"/>
</dbReference>
<evidence type="ECO:0000259" key="1">
    <source>
        <dbReference type="PROSITE" id="PS50011"/>
    </source>
</evidence>
<dbReference type="Proteomes" id="UP001151760">
    <property type="component" value="Unassembled WGS sequence"/>
</dbReference>
<comment type="caution">
    <text evidence="2">The sequence shown here is derived from an EMBL/GenBank/DDBJ whole genome shotgun (WGS) entry which is preliminary data.</text>
</comment>
<feature type="domain" description="Protein kinase" evidence="1">
    <location>
        <begin position="26"/>
        <end position="304"/>
    </location>
</feature>
<dbReference type="Gene3D" id="3.30.200.20">
    <property type="entry name" value="Phosphorylase Kinase, domain 1"/>
    <property type="match status" value="1"/>
</dbReference>
<dbReference type="InterPro" id="IPR000719">
    <property type="entry name" value="Prot_kinase_dom"/>
</dbReference>
<evidence type="ECO:0000313" key="3">
    <source>
        <dbReference type="Proteomes" id="UP001151760"/>
    </source>
</evidence>
<gene>
    <name evidence="2" type="ORF">Tco_1069821</name>
</gene>
<dbReference type="PROSITE" id="PS50011">
    <property type="entry name" value="PROTEIN_KINASE_DOM"/>
    <property type="match status" value="1"/>
</dbReference>
<name>A0ABQ5HJW7_9ASTR</name>
<protein>
    <submittedName>
        <fullName evidence="2">Kinase-like domain, phloem protein 2-like protein</fullName>
    </submittedName>
</protein>
<dbReference type="Gene3D" id="1.10.510.10">
    <property type="entry name" value="Transferase(Phosphotransferase) domain 1"/>
    <property type="match status" value="1"/>
</dbReference>
<proteinExistence type="predicted"/>